<dbReference type="InterPro" id="IPR014719">
    <property type="entry name" value="Ribosomal_bL12_C/ClpS-like"/>
</dbReference>
<dbReference type="Proteomes" id="UP001207654">
    <property type="component" value="Unassembled WGS sequence"/>
</dbReference>
<feature type="domain" description="Large ribosomal subunit protein bL12 C-terminal" evidence="1">
    <location>
        <begin position="83"/>
        <end position="147"/>
    </location>
</feature>
<sequence>MIPGPDYIIGCPSCGEPHRRGSLMSGNTSGARWWSDGKREAPMLPSRPLVVRCRGCSQYFWLSRGEPLGTIAPFHFQPVPVRDVLLTDVGPRRIEVMATLRRVLGVELHEAKALLERVPLELASDVTRSDAGKLIEEFQKAGATARVRPVWAPPEPPRVSNHYLVAVGPRRLEIMALLREHFGVSLSEVKQLLERLPLELHPRGGLGFHQLDELIKRYRAAGAVLERYPLPPSPKPAPLPGEELPPEWLELPGMEELPEADLLAALAQGVTQDRDEERELRSMAWWASNDPYREPGATWKPFAEREPAAWENLRALQELLDPQEPLERWMKAEALRELERFDEARELLTWEPPQPELQQVAAYLRELAEQRVPEVRVVVGS</sequence>
<dbReference type="EMBL" id="JAPNKA010000001">
    <property type="protein sequence ID" value="MCY1078299.1"/>
    <property type="molecule type" value="Genomic_DNA"/>
</dbReference>
<name>A0ABT4A9H1_9BACT</name>
<comment type="caution">
    <text evidence="2">The sequence shown here is derived from an EMBL/GenBank/DDBJ whole genome shotgun (WGS) entry which is preliminary data.</text>
</comment>
<keyword evidence="3" id="KW-1185">Reference proteome</keyword>
<proteinExistence type="predicted"/>
<reference evidence="2 3" key="1">
    <citation type="submission" date="2022-11" db="EMBL/GenBank/DDBJ databases">
        <title>Minimal conservation of predation-associated metabolite biosynthetic gene clusters underscores biosynthetic potential of Myxococcota including descriptions for ten novel species: Archangium lansinium sp. nov., Myxococcus landrumus sp. nov., Nannocystis bai.</title>
        <authorList>
            <person name="Ahearne A."/>
            <person name="Stevens C."/>
            <person name="Phillips K."/>
        </authorList>
    </citation>
    <scope>NUCLEOTIDE SEQUENCE [LARGE SCALE GENOMIC DNA]</scope>
    <source>
        <strain evidence="2 3">MIWBW</strain>
    </source>
</reference>
<organism evidence="2 3">
    <name type="scientific">Archangium lansingense</name>
    <dbReference type="NCBI Taxonomy" id="2995310"/>
    <lineage>
        <taxon>Bacteria</taxon>
        <taxon>Pseudomonadati</taxon>
        <taxon>Myxococcota</taxon>
        <taxon>Myxococcia</taxon>
        <taxon>Myxococcales</taxon>
        <taxon>Cystobacterineae</taxon>
        <taxon>Archangiaceae</taxon>
        <taxon>Archangium</taxon>
    </lineage>
</organism>
<dbReference type="Pfam" id="PF00542">
    <property type="entry name" value="Ribosomal_L12"/>
    <property type="match status" value="1"/>
</dbReference>
<dbReference type="GO" id="GO:0005840">
    <property type="term" value="C:ribosome"/>
    <property type="evidence" value="ECO:0007669"/>
    <property type="project" value="UniProtKB-KW"/>
</dbReference>
<dbReference type="RefSeq" id="WP_267537086.1">
    <property type="nucleotide sequence ID" value="NZ_JAPNKA010000001.1"/>
</dbReference>
<evidence type="ECO:0000313" key="3">
    <source>
        <dbReference type="Proteomes" id="UP001207654"/>
    </source>
</evidence>
<protein>
    <submittedName>
        <fullName evidence="2">Ribosomal protein L7/L12</fullName>
    </submittedName>
</protein>
<evidence type="ECO:0000313" key="2">
    <source>
        <dbReference type="EMBL" id="MCY1078299.1"/>
    </source>
</evidence>
<gene>
    <name evidence="2" type="ORF">OV287_27860</name>
</gene>
<dbReference type="SUPFAM" id="SSF54736">
    <property type="entry name" value="ClpS-like"/>
    <property type="match status" value="1"/>
</dbReference>
<keyword evidence="2" id="KW-0687">Ribonucleoprotein</keyword>
<accession>A0ABT4A9H1</accession>
<keyword evidence="2" id="KW-0689">Ribosomal protein</keyword>
<dbReference type="Gene3D" id="3.30.1390.10">
    <property type="match status" value="1"/>
</dbReference>
<evidence type="ECO:0000259" key="1">
    <source>
        <dbReference type="Pfam" id="PF00542"/>
    </source>
</evidence>
<dbReference type="InterPro" id="IPR013823">
    <property type="entry name" value="Ribosomal_bL12_C"/>
</dbReference>